<gene>
    <name evidence="4" type="ORF">ADUPG1_007920</name>
</gene>
<feature type="transmembrane region" description="Helical" evidence="2">
    <location>
        <begin position="433"/>
        <end position="466"/>
    </location>
</feature>
<sequence>MSDSAERPWITTLKPILKLLPEVEAPTKQVALIERCIWTLVTLLIYLIAGQIPLYGVLNTDKDYLQWLRTLMAANRGTLTELGMGPQMMGQMFTTVLSRLGVIGVNRHIPSERAALISLNKLASLGFTTIQASVQVYAGMYGPFASIGIGKACLIVAQLVFASLLVMLLSEILEKGWGLGKIIGASLFQTANVCEQIMSKTVSFAYQSGTERGTEYTGCLINLGHKLMTQKNWKHALHDAFFRSHLPNMTEFVCTVLLFGLIIFFHGMQSSIRLKKANAPGRSGLISYPIKLLSGTGTPALIYQTITTYFLSFSQRLFHQLGTSSSSASRLVASLVGTWEQAEDTIGSKPMAYPTGGLAYFITPPSSIHSAIMHPLHFLGYLVLTCICSAYLSKFWAKFQGQDVNNVRRELSQSGLMMPGMRLQMFTKVLSRYITPAIIVGGGLYGLITTLSGVCGCFGGGSGLFIATNTILKLYEEGMEVHKADLKERKAI</sequence>
<dbReference type="PIRSF" id="PIRSF004557">
    <property type="entry name" value="SecY"/>
    <property type="match status" value="1"/>
</dbReference>
<feature type="transmembrane region" description="Helical" evidence="2">
    <location>
        <begin position="252"/>
        <end position="272"/>
    </location>
</feature>
<name>A0ABQ5KQ25_9EUKA</name>
<dbReference type="EMBL" id="BQXS01010833">
    <property type="protein sequence ID" value="GKT34590.1"/>
    <property type="molecule type" value="Genomic_DNA"/>
</dbReference>
<dbReference type="Proteomes" id="UP001057375">
    <property type="component" value="Unassembled WGS sequence"/>
</dbReference>
<keyword evidence="2" id="KW-1133">Transmembrane helix</keyword>
<dbReference type="Pfam" id="PF10559">
    <property type="entry name" value="Plug_translocon"/>
    <property type="match status" value="1"/>
</dbReference>
<dbReference type="Gene3D" id="1.10.3370.10">
    <property type="entry name" value="SecY subunit domain"/>
    <property type="match status" value="1"/>
</dbReference>
<dbReference type="Pfam" id="PF00344">
    <property type="entry name" value="SecY"/>
    <property type="match status" value="1"/>
</dbReference>
<feature type="transmembrane region" description="Helical" evidence="2">
    <location>
        <begin position="144"/>
        <end position="169"/>
    </location>
</feature>
<organism evidence="4 5">
    <name type="scientific">Aduncisulcus paluster</name>
    <dbReference type="NCBI Taxonomy" id="2918883"/>
    <lineage>
        <taxon>Eukaryota</taxon>
        <taxon>Metamonada</taxon>
        <taxon>Carpediemonas-like organisms</taxon>
        <taxon>Aduncisulcus</taxon>
    </lineage>
</organism>
<feature type="transmembrane region" description="Helical" evidence="2">
    <location>
        <begin position="37"/>
        <end position="58"/>
    </location>
</feature>
<feature type="transmembrane region" description="Helical" evidence="2">
    <location>
        <begin position="292"/>
        <end position="311"/>
    </location>
</feature>
<protein>
    <submittedName>
        <fullName evidence="4">Sec61-alpha</fullName>
    </submittedName>
</protein>
<evidence type="ECO:0000313" key="4">
    <source>
        <dbReference type="EMBL" id="GKT34590.1"/>
    </source>
</evidence>
<proteinExistence type="inferred from homology"/>
<dbReference type="InterPro" id="IPR002208">
    <property type="entry name" value="SecY/SEC61-alpha"/>
</dbReference>
<reference evidence="4" key="1">
    <citation type="submission" date="2022-03" db="EMBL/GenBank/DDBJ databases">
        <title>Draft genome sequence of Aduncisulcus paluster, a free-living microaerophilic Fornicata.</title>
        <authorList>
            <person name="Yuyama I."/>
            <person name="Kume K."/>
            <person name="Tamura T."/>
            <person name="Inagaki Y."/>
            <person name="Hashimoto T."/>
        </authorList>
    </citation>
    <scope>NUCLEOTIDE SEQUENCE</scope>
    <source>
        <strain evidence="4">NY0171</strain>
    </source>
</reference>
<feature type="domain" description="Translocon Sec61/SecY plug" evidence="3">
    <location>
        <begin position="44"/>
        <end position="77"/>
    </location>
</feature>
<accession>A0ABQ5KQ25</accession>
<evidence type="ECO:0000256" key="1">
    <source>
        <dbReference type="RuleBase" id="RU004349"/>
    </source>
</evidence>
<keyword evidence="2" id="KW-0472">Membrane</keyword>
<comment type="caution">
    <text evidence="4">The sequence shown here is derived from an EMBL/GenBank/DDBJ whole genome shotgun (WGS) entry which is preliminary data.</text>
</comment>
<keyword evidence="2" id="KW-0812">Transmembrane</keyword>
<dbReference type="SUPFAM" id="SSF103491">
    <property type="entry name" value="Preprotein translocase SecY subunit"/>
    <property type="match status" value="1"/>
</dbReference>
<evidence type="ECO:0000259" key="3">
    <source>
        <dbReference type="Pfam" id="PF10559"/>
    </source>
</evidence>
<dbReference type="InterPro" id="IPR019561">
    <property type="entry name" value="Translocon_Sec61/SecY_plug_dom"/>
</dbReference>
<dbReference type="InterPro" id="IPR023201">
    <property type="entry name" value="SecY_dom_sf"/>
</dbReference>
<feature type="transmembrane region" description="Helical" evidence="2">
    <location>
        <begin position="378"/>
        <end position="397"/>
    </location>
</feature>
<keyword evidence="5" id="KW-1185">Reference proteome</keyword>
<evidence type="ECO:0000256" key="2">
    <source>
        <dbReference type="SAM" id="Phobius"/>
    </source>
</evidence>
<comment type="similarity">
    <text evidence="1">Belongs to the SecY/SEC61-alpha family.</text>
</comment>
<dbReference type="PANTHER" id="PTHR10906">
    <property type="entry name" value="SECY/SEC61-ALPHA FAMILY MEMBER"/>
    <property type="match status" value="1"/>
</dbReference>
<evidence type="ECO:0000313" key="5">
    <source>
        <dbReference type="Proteomes" id="UP001057375"/>
    </source>
</evidence>